<dbReference type="PANTHER" id="PTHR26379:SF472">
    <property type="entry name" value="MATH DOMAIN-CONTAINING PROTEIN"/>
    <property type="match status" value="1"/>
</dbReference>
<dbReference type="InterPro" id="IPR002083">
    <property type="entry name" value="MATH/TRAF_dom"/>
</dbReference>
<dbReference type="AlphaFoldDB" id="A0A9R0ZMP8"/>
<dbReference type="Pfam" id="PF00651">
    <property type="entry name" value="BTB"/>
    <property type="match status" value="1"/>
</dbReference>
<reference evidence="5 6" key="1">
    <citation type="submission" date="2017-09" db="EMBL/GenBank/DDBJ databases">
        <authorList>
            <consortium name="International Durum Wheat Genome Sequencing Consortium (IDWGSC)"/>
            <person name="Milanesi L."/>
        </authorList>
    </citation>
    <scope>NUCLEOTIDE SEQUENCE [LARGE SCALE GENOMIC DNA]</scope>
    <source>
        <strain evidence="6">cv. Svevo</strain>
    </source>
</reference>
<dbReference type="InterPro" id="IPR056423">
    <property type="entry name" value="BACK_BPM_SPOP"/>
</dbReference>
<feature type="domain" description="BTB" evidence="3">
    <location>
        <begin position="191"/>
        <end position="259"/>
    </location>
</feature>
<dbReference type="Proteomes" id="UP000324705">
    <property type="component" value="Chromosome 7A"/>
</dbReference>
<dbReference type="InterPro" id="IPR011333">
    <property type="entry name" value="SKP1/BTB/POZ_sf"/>
</dbReference>
<name>A0A9R0ZMP8_TRITD</name>
<dbReference type="InterPro" id="IPR000210">
    <property type="entry name" value="BTB/POZ_dom"/>
</dbReference>
<dbReference type="OMA" id="GPPRYIC"/>
<dbReference type="Gene3D" id="1.25.40.420">
    <property type="match status" value="1"/>
</dbReference>
<dbReference type="Pfam" id="PF24570">
    <property type="entry name" value="BACK_BPM_SPOP"/>
    <property type="match status" value="1"/>
</dbReference>
<dbReference type="Gene3D" id="2.60.210.10">
    <property type="entry name" value="Apoptosis, Tumor Necrosis Factor Receptor Associated Protein 2, Chain A"/>
    <property type="match status" value="1"/>
</dbReference>
<evidence type="ECO:0000256" key="2">
    <source>
        <dbReference type="ARBA" id="ARBA00010846"/>
    </source>
</evidence>
<dbReference type="EMBL" id="LT934123">
    <property type="protein sequence ID" value="VAI79640.1"/>
    <property type="molecule type" value="Genomic_DNA"/>
</dbReference>
<dbReference type="Pfam" id="PF22486">
    <property type="entry name" value="MATH_2"/>
    <property type="match status" value="1"/>
</dbReference>
<sequence length="384" mass="42887">MSSFAGVSVVDGVDLCPPCAGSACETSADCGYHLLVVQDYSRAKEKAPTGESIISRPFRVGCHTWQIELFPNGDNPSCADFVSLYVCRLDDYLNNAVDAKFSLSFVDQAEKQKPVYILGTETCSFPHGGSRGHRKFMRKDALERSENMRRDGFTVRCDIMICCEEDDASGTGPPRYICQHFSTLLESKVGADVTFEVSGETFAAHRCVLAARSTVFMAQLFGPMKEGTTSSVIRIEDMEAKVFRALLRFIYTDSFPEMEKECVREEAQDVEQGQEEDEMHLQWLRGLFTAADRYDLQHLKFICEKRLSEDIGVSSVASTLVLAEQHDCSGLKMACFKFIQAQPSSCLKRVMSTNGWGHLMTTYPSILNEVIAKLASKKRKKHST</sequence>
<evidence type="ECO:0000256" key="1">
    <source>
        <dbReference type="ARBA" id="ARBA00004906"/>
    </source>
</evidence>
<dbReference type="PROSITE" id="PS50144">
    <property type="entry name" value="MATH"/>
    <property type="match status" value="1"/>
</dbReference>
<dbReference type="InterPro" id="IPR008974">
    <property type="entry name" value="TRAF-like"/>
</dbReference>
<dbReference type="Gene3D" id="3.30.710.10">
    <property type="entry name" value="Potassium Channel Kv1.1, Chain A"/>
    <property type="match status" value="1"/>
</dbReference>
<dbReference type="GO" id="GO:0016567">
    <property type="term" value="P:protein ubiquitination"/>
    <property type="evidence" value="ECO:0007669"/>
    <property type="project" value="InterPro"/>
</dbReference>
<feature type="domain" description="MATH" evidence="4">
    <location>
        <begin position="30"/>
        <end position="159"/>
    </location>
</feature>
<dbReference type="CDD" id="cd00121">
    <property type="entry name" value="MATH"/>
    <property type="match status" value="1"/>
</dbReference>
<gene>
    <name evidence="5" type="ORF">TRITD_7Av1G240860</name>
</gene>
<dbReference type="SUPFAM" id="SSF49599">
    <property type="entry name" value="TRAF domain-like"/>
    <property type="match status" value="1"/>
</dbReference>
<comment type="pathway">
    <text evidence="1">Protein modification; protein ubiquitination.</text>
</comment>
<dbReference type="PROSITE" id="PS50097">
    <property type="entry name" value="BTB"/>
    <property type="match status" value="1"/>
</dbReference>
<dbReference type="InterPro" id="IPR045005">
    <property type="entry name" value="BPM1-6"/>
</dbReference>
<proteinExistence type="inferred from homology"/>
<dbReference type="PANTHER" id="PTHR26379">
    <property type="entry name" value="BTB/POZ AND MATH DOMAIN-CONTAINING PROTEIN 1"/>
    <property type="match status" value="1"/>
</dbReference>
<organism evidence="5 6">
    <name type="scientific">Triticum turgidum subsp. durum</name>
    <name type="common">Durum wheat</name>
    <name type="synonym">Triticum durum</name>
    <dbReference type="NCBI Taxonomy" id="4567"/>
    <lineage>
        <taxon>Eukaryota</taxon>
        <taxon>Viridiplantae</taxon>
        <taxon>Streptophyta</taxon>
        <taxon>Embryophyta</taxon>
        <taxon>Tracheophyta</taxon>
        <taxon>Spermatophyta</taxon>
        <taxon>Magnoliopsida</taxon>
        <taxon>Liliopsida</taxon>
        <taxon>Poales</taxon>
        <taxon>Poaceae</taxon>
        <taxon>BOP clade</taxon>
        <taxon>Pooideae</taxon>
        <taxon>Triticodae</taxon>
        <taxon>Triticeae</taxon>
        <taxon>Triticinae</taxon>
        <taxon>Triticum</taxon>
    </lineage>
</organism>
<keyword evidence="6" id="KW-1185">Reference proteome</keyword>
<dbReference type="Gramene" id="TRITD7Av1G240860.1">
    <property type="protein sequence ID" value="TRITD7Av1G240860.1"/>
    <property type="gene ID" value="TRITD7Av1G240860"/>
</dbReference>
<protein>
    <submittedName>
        <fullName evidence="5">Uncharacterized protein</fullName>
    </submittedName>
</protein>
<accession>A0A9R0ZMP8</accession>
<dbReference type="SMART" id="SM00225">
    <property type="entry name" value="BTB"/>
    <property type="match status" value="1"/>
</dbReference>
<evidence type="ECO:0000313" key="5">
    <source>
        <dbReference type="EMBL" id="VAI79640.1"/>
    </source>
</evidence>
<dbReference type="SUPFAM" id="SSF54695">
    <property type="entry name" value="POZ domain"/>
    <property type="match status" value="1"/>
</dbReference>
<evidence type="ECO:0000259" key="4">
    <source>
        <dbReference type="PROSITE" id="PS50144"/>
    </source>
</evidence>
<comment type="similarity">
    <text evidence="2">Belongs to the Tdpoz family.</text>
</comment>
<evidence type="ECO:0000313" key="6">
    <source>
        <dbReference type="Proteomes" id="UP000324705"/>
    </source>
</evidence>
<evidence type="ECO:0000259" key="3">
    <source>
        <dbReference type="PROSITE" id="PS50097"/>
    </source>
</evidence>